<dbReference type="Gene3D" id="3.20.20.80">
    <property type="entry name" value="Glycosidases"/>
    <property type="match status" value="1"/>
</dbReference>
<evidence type="ECO:0000256" key="1">
    <source>
        <dbReference type="ARBA" id="ARBA00022737"/>
    </source>
</evidence>
<dbReference type="Pfam" id="PF11790">
    <property type="entry name" value="Glyco_hydro_cc"/>
    <property type="match status" value="1"/>
</dbReference>
<dbReference type="InterPro" id="IPR053183">
    <property type="entry name" value="ASL1"/>
</dbReference>
<dbReference type="PANTHER" id="PTHR34154:SF10">
    <property type="entry name" value="ASL1-LIKE GLYCOSYL HYDROLASE CATALYTIC DOMAIN-CONTAINING PROTEIN"/>
    <property type="match status" value="1"/>
</dbReference>
<dbReference type="InterPro" id="IPR017853">
    <property type="entry name" value="GH"/>
</dbReference>
<feature type="domain" description="Asl1-like glycosyl hydrolase catalytic" evidence="5">
    <location>
        <begin position="178"/>
        <end position="408"/>
    </location>
</feature>
<gene>
    <name evidence="6" type="ORF">BLS_008217</name>
</gene>
<reference evidence="6 7" key="1">
    <citation type="submission" date="2019-11" db="EMBL/GenBank/DDBJ databases">
        <title>Venturia inaequalis Genome Resource.</title>
        <authorList>
            <person name="Lichtner F.J."/>
        </authorList>
    </citation>
    <scope>NUCLEOTIDE SEQUENCE [LARGE SCALE GENOMIC DNA]</scope>
    <source>
        <strain evidence="6">Bline_iso_100314</strain>
    </source>
</reference>
<evidence type="ECO:0008006" key="8">
    <source>
        <dbReference type="Google" id="ProtNLM"/>
    </source>
</evidence>
<keyword evidence="3" id="KW-0732">Signal</keyword>
<dbReference type="SUPFAM" id="SSF51445">
    <property type="entry name" value="(Trans)glycosidases"/>
    <property type="match status" value="1"/>
</dbReference>
<keyword evidence="1" id="KW-0677">Repeat</keyword>
<dbReference type="InterPro" id="IPR000177">
    <property type="entry name" value="Apple"/>
</dbReference>
<feature type="domain" description="Apple" evidence="4">
    <location>
        <begin position="65"/>
        <end position="103"/>
    </location>
</feature>
<dbReference type="Gene3D" id="3.50.4.10">
    <property type="entry name" value="Hepatocyte Growth Factor"/>
    <property type="match status" value="1"/>
</dbReference>
<dbReference type="CDD" id="cd01100">
    <property type="entry name" value="APPLE_Factor_XI_like"/>
    <property type="match status" value="1"/>
</dbReference>
<feature type="signal peptide" evidence="3">
    <location>
        <begin position="1"/>
        <end position="19"/>
    </location>
</feature>
<evidence type="ECO:0000259" key="5">
    <source>
        <dbReference type="Pfam" id="PF11790"/>
    </source>
</evidence>
<dbReference type="GO" id="GO:0071966">
    <property type="term" value="P:fungal-type cell wall polysaccharide metabolic process"/>
    <property type="evidence" value="ECO:0007669"/>
    <property type="project" value="TreeGrafter"/>
</dbReference>
<evidence type="ECO:0000313" key="7">
    <source>
        <dbReference type="Proteomes" id="UP000433883"/>
    </source>
</evidence>
<organism evidence="6 7">
    <name type="scientific">Venturia inaequalis</name>
    <name type="common">Apple scab fungus</name>
    <dbReference type="NCBI Taxonomy" id="5025"/>
    <lineage>
        <taxon>Eukaryota</taxon>
        <taxon>Fungi</taxon>
        <taxon>Dikarya</taxon>
        <taxon>Ascomycota</taxon>
        <taxon>Pezizomycotina</taxon>
        <taxon>Dothideomycetes</taxon>
        <taxon>Pleosporomycetidae</taxon>
        <taxon>Venturiales</taxon>
        <taxon>Venturiaceae</taxon>
        <taxon>Venturia</taxon>
    </lineage>
</organism>
<protein>
    <recommendedName>
        <fullName evidence="8">Asl1-like glycosyl hydrolase catalytic domain-containing protein</fullName>
    </recommendedName>
</protein>
<sequence>MSLFSSLLLASSLLHTAGAAPALAARSISCPASNNAVVQSGSHSYTIQCGTDTIAGDMAAPNGQSADTVEACIAQCEARAGCVIVNYVTRSKTCYLKSTVGSTKADWRVIGARLAPPPSMTAALSKAVATSTALVAPVMPSSSTSTALVSAVATSTTSVTPTATVASAPISAGSGKRGLAYNNLAMTKFFGGSGSKISWMYDWSEGPMSSPNSAFKYIPMLWSNSADRVAAWSANAKAGIAGGADALLGFNEPDLGSQANMAVSTAVSAWKTNMEPFNGQARLISPAVTNGQSPQGLTYLSNFVSQCTDCHIDACAIHWYDSATNIDYFKSHISKAHTACGGKPIWITEFQASGTDAQVVTFLQTVLPWLDSLDYVERYAYFYDAPSSDGQYLVNSAGTGMSTIGQVFNSY</sequence>
<evidence type="ECO:0000256" key="2">
    <source>
        <dbReference type="ARBA" id="ARBA00023157"/>
    </source>
</evidence>
<dbReference type="InterPro" id="IPR003609">
    <property type="entry name" value="Pan_app"/>
</dbReference>
<keyword evidence="2" id="KW-1015">Disulfide bond</keyword>
<dbReference type="Proteomes" id="UP000433883">
    <property type="component" value="Unassembled WGS sequence"/>
</dbReference>
<dbReference type="GO" id="GO:0006508">
    <property type="term" value="P:proteolysis"/>
    <property type="evidence" value="ECO:0007669"/>
    <property type="project" value="InterPro"/>
</dbReference>
<evidence type="ECO:0000313" key="6">
    <source>
        <dbReference type="EMBL" id="KAE9964580.1"/>
    </source>
</evidence>
<dbReference type="EMBL" id="WNWQ01000687">
    <property type="protein sequence ID" value="KAE9964580.1"/>
    <property type="molecule type" value="Genomic_DNA"/>
</dbReference>
<name>A0A8H3U774_VENIN</name>
<dbReference type="InterPro" id="IPR024655">
    <property type="entry name" value="Asl1_glyco_hydro_catalytic"/>
</dbReference>
<comment type="caution">
    <text evidence="6">The sequence shown here is derived from an EMBL/GenBank/DDBJ whole genome shotgun (WGS) entry which is preliminary data.</text>
</comment>
<dbReference type="GO" id="GO:0005576">
    <property type="term" value="C:extracellular region"/>
    <property type="evidence" value="ECO:0007669"/>
    <property type="project" value="InterPro"/>
</dbReference>
<evidence type="ECO:0000259" key="4">
    <source>
        <dbReference type="Pfam" id="PF00024"/>
    </source>
</evidence>
<dbReference type="GO" id="GO:0009277">
    <property type="term" value="C:fungal-type cell wall"/>
    <property type="evidence" value="ECO:0007669"/>
    <property type="project" value="TreeGrafter"/>
</dbReference>
<evidence type="ECO:0000256" key="3">
    <source>
        <dbReference type="SAM" id="SignalP"/>
    </source>
</evidence>
<accession>A0A8H3U774</accession>
<proteinExistence type="predicted"/>
<dbReference type="Pfam" id="PF00024">
    <property type="entry name" value="PAN_1"/>
    <property type="match status" value="1"/>
</dbReference>
<dbReference type="AlphaFoldDB" id="A0A8H3U774"/>
<dbReference type="PANTHER" id="PTHR34154">
    <property type="entry name" value="ALKALI-SENSITIVE LINKAGE PROTEIN 1"/>
    <property type="match status" value="1"/>
</dbReference>
<feature type="chain" id="PRO_5034970083" description="Asl1-like glycosyl hydrolase catalytic domain-containing protein" evidence="3">
    <location>
        <begin position="20"/>
        <end position="411"/>
    </location>
</feature>